<reference evidence="3 4" key="1">
    <citation type="submission" date="2014-01" db="EMBL/GenBank/DDBJ databases">
        <authorList>
            <person name="Dobos K."/>
            <person name="Lenaerts A."/>
            <person name="Ordway D."/>
            <person name="DeGroote M.A."/>
            <person name="Parker T."/>
            <person name="Sizemore C."/>
            <person name="Tallon L.J."/>
            <person name="Sadzewicz L.K."/>
            <person name="Sengamalay N."/>
            <person name="Fraser C.M."/>
            <person name="Hine E."/>
            <person name="Shefchek K.A."/>
            <person name="Das S.P."/>
            <person name="Tettelin H."/>
        </authorList>
    </citation>
    <scope>NUCLEOTIDE SEQUENCE [LARGE SCALE GENOMIC DNA]</scope>
    <source>
        <strain evidence="3 4">Harvey</strain>
    </source>
</reference>
<protein>
    <submittedName>
        <fullName evidence="3">CONSERVED TRANSMEMBRANE PROTEIN</fullName>
    </submittedName>
</protein>
<feature type="transmembrane region" description="Helical" evidence="2">
    <location>
        <begin position="72"/>
        <end position="96"/>
    </location>
</feature>
<proteinExistence type="predicted"/>
<keyword evidence="4" id="KW-1185">Reference proteome</keyword>
<dbReference type="EMBL" id="JAOL01000099">
    <property type="protein sequence ID" value="EUA90720.1"/>
    <property type="molecule type" value="Genomic_DNA"/>
</dbReference>
<feature type="region of interest" description="Disordered" evidence="1">
    <location>
        <begin position="134"/>
        <end position="158"/>
    </location>
</feature>
<evidence type="ECO:0000256" key="1">
    <source>
        <dbReference type="SAM" id="MobiDB-lite"/>
    </source>
</evidence>
<keyword evidence="2" id="KW-1133">Transmembrane helix</keyword>
<dbReference type="InterPro" id="IPR047958">
    <property type="entry name" value="B-4DMT-like"/>
</dbReference>
<evidence type="ECO:0000313" key="3">
    <source>
        <dbReference type="EMBL" id="EUA90720.1"/>
    </source>
</evidence>
<dbReference type="Proteomes" id="UP000020681">
    <property type="component" value="Unassembled WGS sequence"/>
</dbReference>
<gene>
    <name evidence="3" type="ORF">I551_2792</name>
</gene>
<comment type="caution">
    <text evidence="3">The sequence shown here is derived from an EMBL/GenBank/DDBJ whole genome shotgun (WGS) entry which is preliminary data.</text>
</comment>
<evidence type="ECO:0000313" key="4">
    <source>
        <dbReference type="Proteomes" id="UP000020681"/>
    </source>
</evidence>
<organism evidence="3 4">
    <name type="scientific">Mycobacterium ulcerans str. Harvey</name>
    <dbReference type="NCBI Taxonomy" id="1299332"/>
    <lineage>
        <taxon>Bacteria</taxon>
        <taxon>Bacillati</taxon>
        <taxon>Actinomycetota</taxon>
        <taxon>Actinomycetes</taxon>
        <taxon>Mycobacteriales</taxon>
        <taxon>Mycobacteriaceae</taxon>
        <taxon>Mycobacterium</taxon>
        <taxon>Mycobacterium ulcerans group</taxon>
    </lineage>
</organism>
<keyword evidence="2" id="KW-0472">Membrane</keyword>
<sequence length="158" mass="17137">MLLLLYVIAVIVWGTLDGRADAKANPDPDRRADLAMTWLVAGLVAGILSGAVAWIIALFYKGIYVGGLINEVTTFAAFTALIIFLPGISGVAVGRWRVDRNAPRCPPTTEPAAAPTLMCSPRCAPTTVLPGRCRWPPTRRRQRLPPRLPPSNAMPRPR</sequence>
<accession>A0ABP3ALL8</accession>
<evidence type="ECO:0000256" key="2">
    <source>
        <dbReference type="SAM" id="Phobius"/>
    </source>
</evidence>
<keyword evidence="2 3" id="KW-0812">Transmembrane</keyword>
<name>A0ABP3ALL8_MYCUL</name>
<feature type="transmembrane region" description="Helical" evidence="2">
    <location>
        <begin position="38"/>
        <end position="60"/>
    </location>
</feature>
<dbReference type="NCBIfam" id="NF037996">
    <property type="entry name" value="B-4DMT"/>
    <property type="match status" value="1"/>
</dbReference>